<reference evidence="2" key="1">
    <citation type="submission" date="2018-11" db="EMBL/GenBank/DDBJ databases">
        <authorList>
            <person name="Alioto T."/>
            <person name="Alioto T."/>
        </authorList>
    </citation>
    <scope>NUCLEOTIDE SEQUENCE</scope>
</reference>
<evidence type="ECO:0000313" key="2">
    <source>
        <dbReference type="EMBL" id="VDI63255.1"/>
    </source>
</evidence>
<dbReference type="EMBL" id="UYJE01008365">
    <property type="protein sequence ID" value="VDI63255.1"/>
    <property type="molecule type" value="Genomic_DNA"/>
</dbReference>
<organism evidence="2 3">
    <name type="scientific">Mytilus galloprovincialis</name>
    <name type="common">Mediterranean mussel</name>
    <dbReference type="NCBI Taxonomy" id="29158"/>
    <lineage>
        <taxon>Eukaryota</taxon>
        <taxon>Metazoa</taxon>
        <taxon>Spiralia</taxon>
        <taxon>Lophotrochozoa</taxon>
        <taxon>Mollusca</taxon>
        <taxon>Bivalvia</taxon>
        <taxon>Autobranchia</taxon>
        <taxon>Pteriomorphia</taxon>
        <taxon>Mytilida</taxon>
        <taxon>Mytiloidea</taxon>
        <taxon>Mytilidae</taxon>
        <taxon>Mytilinae</taxon>
        <taxon>Mytilus</taxon>
    </lineage>
</organism>
<proteinExistence type="predicted"/>
<comment type="caution">
    <text evidence="2">The sequence shown here is derived from an EMBL/GenBank/DDBJ whole genome shotgun (WGS) entry which is preliminary data.</text>
</comment>
<accession>A0A8B6GF21</accession>
<dbReference type="Proteomes" id="UP000596742">
    <property type="component" value="Unassembled WGS sequence"/>
</dbReference>
<feature type="region of interest" description="Disordered" evidence="1">
    <location>
        <begin position="1"/>
        <end position="28"/>
    </location>
</feature>
<dbReference type="AlphaFoldDB" id="A0A8B6GF21"/>
<protein>
    <submittedName>
        <fullName evidence="2">Uncharacterized protein</fullName>
    </submittedName>
</protein>
<gene>
    <name evidence="2" type="ORF">MGAL_10B004378</name>
</gene>
<evidence type="ECO:0000313" key="3">
    <source>
        <dbReference type="Proteomes" id="UP000596742"/>
    </source>
</evidence>
<sequence length="117" mass="13254">MQSGTTYVETELQIERHQKQRRKGESALGNSICEAFDNENVVVTPTLRSDVFTTAAMDNIDHNPSSTTADKSLHDTAISLFQQPRGSNTFEDYFNDILMPYIHDQLRFVSRLEVVGD</sequence>
<name>A0A8B6GF21_MYTGA</name>
<keyword evidence="3" id="KW-1185">Reference proteome</keyword>
<evidence type="ECO:0000256" key="1">
    <source>
        <dbReference type="SAM" id="MobiDB-lite"/>
    </source>
</evidence>
<dbReference type="PANTHER" id="PTHR47018">
    <property type="entry name" value="CXC DOMAIN-CONTAINING PROTEIN-RELATED"/>
    <property type="match status" value="1"/>
</dbReference>